<dbReference type="SMART" id="SM00304">
    <property type="entry name" value="HAMP"/>
    <property type="match status" value="1"/>
</dbReference>
<evidence type="ECO:0000256" key="5">
    <source>
        <dbReference type="ARBA" id="ARBA00022679"/>
    </source>
</evidence>
<dbReference type="Proteomes" id="UP000236416">
    <property type="component" value="Unassembled WGS sequence"/>
</dbReference>
<dbReference type="InterPro" id="IPR003661">
    <property type="entry name" value="HisK_dim/P_dom"/>
</dbReference>
<keyword evidence="8" id="KW-1133">Transmembrane helix</keyword>
<dbReference type="GO" id="GO:0000155">
    <property type="term" value="F:phosphorelay sensor kinase activity"/>
    <property type="evidence" value="ECO:0007669"/>
    <property type="project" value="InterPro"/>
</dbReference>
<dbReference type="Gene3D" id="1.10.287.130">
    <property type="match status" value="1"/>
</dbReference>
<comment type="subcellular location">
    <subcellularLocation>
        <location evidence="2">Membrane</location>
    </subcellularLocation>
</comment>
<accession>A0A2K4MQJ1</accession>
<evidence type="ECO:0000256" key="4">
    <source>
        <dbReference type="ARBA" id="ARBA00022553"/>
    </source>
</evidence>
<feature type="coiled-coil region" evidence="7">
    <location>
        <begin position="230"/>
        <end position="257"/>
    </location>
</feature>
<dbReference type="InterPro" id="IPR003594">
    <property type="entry name" value="HATPase_dom"/>
</dbReference>
<dbReference type="Gene3D" id="3.30.565.10">
    <property type="entry name" value="Histidine kinase-like ATPase, C-terminal domain"/>
    <property type="match status" value="1"/>
</dbReference>
<dbReference type="InterPro" id="IPR029016">
    <property type="entry name" value="GAF-like_dom_sf"/>
</dbReference>
<dbReference type="RefSeq" id="WP_103318776.1">
    <property type="nucleotide sequence ID" value="NZ_PPTF01000022.1"/>
</dbReference>
<feature type="domain" description="Histidine kinase" evidence="9">
    <location>
        <begin position="617"/>
        <end position="785"/>
    </location>
</feature>
<protein>
    <recommendedName>
        <fullName evidence="3">histidine kinase</fullName>
        <ecNumber evidence="3">2.7.13.3</ecNumber>
    </recommendedName>
</protein>
<dbReference type="InterPro" id="IPR036890">
    <property type="entry name" value="HATPase_C_sf"/>
</dbReference>
<keyword evidence="12" id="KW-1185">Reference proteome</keyword>
<dbReference type="SMART" id="SM00387">
    <property type="entry name" value="HATPase_c"/>
    <property type="match status" value="1"/>
</dbReference>
<evidence type="ECO:0000256" key="8">
    <source>
        <dbReference type="SAM" id="Phobius"/>
    </source>
</evidence>
<dbReference type="GO" id="GO:0016020">
    <property type="term" value="C:membrane"/>
    <property type="evidence" value="ECO:0007669"/>
    <property type="project" value="UniProtKB-SubCell"/>
</dbReference>
<dbReference type="PROSITE" id="PS50109">
    <property type="entry name" value="HIS_KIN"/>
    <property type="match status" value="1"/>
</dbReference>
<keyword evidence="5" id="KW-0808">Transferase</keyword>
<dbReference type="PROSITE" id="PS50885">
    <property type="entry name" value="HAMP"/>
    <property type="match status" value="1"/>
</dbReference>
<keyword evidence="8" id="KW-0472">Membrane</keyword>
<evidence type="ECO:0000256" key="7">
    <source>
        <dbReference type="SAM" id="Coils"/>
    </source>
</evidence>
<comment type="caution">
    <text evidence="11">The sequence shown here is derived from an EMBL/GenBank/DDBJ whole genome shotgun (WGS) entry which is preliminary data.</text>
</comment>
<dbReference type="PANTHER" id="PTHR43065:SF48">
    <property type="entry name" value="HISTIDINE KINASE"/>
    <property type="match status" value="1"/>
</dbReference>
<dbReference type="AlphaFoldDB" id="A0A2K4MQJ1"/>
<evidence type="ECO:0000256" key="3">
    <source>
        <dbReference type="ARBA" id="ARBA00012438"/>
    </source>
</evidence>
<evidence type="ECO:0000256" key="2">
    <source>
        <dbReference type="ARBA" id="ARBA00004370"/>
    </source>
</evidence>
<dbReference type="InterPro" id="IPR004358">
    <property type="entry name" value="Sig_transdc_His_kin-like_C"/>
</dbReference>
<dbReference type="PRINTS" id="PR00344">
    <property type="entry name" value="BCTRLSENSOR"/>
</dbReference>
<dbReference type="EC" id="2.7.13.3" evidence="3"/>
<dbReference type="Gene3D" id="6.10.340.10">
    <property type="match status" value="1"/>
</dbReference>
<keyword evidence="6" id="KW-0418">Kinase</keyword>
<dbReference type="InterPro" id="IPR036097">
    <property type="entry name" value="HisK_dim/P_sf"/>
</dbReference>
<keyword evidence="7" id="KW-0175">Coiled coil</keyword>
<reference evidence="11 12" key="1">
    <citation type="submission" date="2018-01" db="EMBL/GenBank/DDBJ databases">
        <title>Genomic Sequence of Chromobacterium MWU13-2610 from wild cranberry bogs within the Cape Cod National Seashore.</title>
        <authorList>
            <person name="O'Hara-Hanley K."/>
            <person name="Soby S."/>
            <person name="Harrison A."/>
        </authorList>
    </citation>
    <scope>NUCLEOTIDE SEQUENCE [LARGE SCALE GENOMIC DNA]</scope>
    <source>
        <strain evidence="11 12">MWU13-2610</strain>
    </source>
</reference>
<dbReference type="CDD" id="cd00082">
    <property type="entry name" value="HisKA"/>
    <property type="match status" value="1"/>
</dbReference>
<evidence type="ECO:0000313" key="11">
    <source>
        <dbReference type="EMBL" id="POA99364.1"/>
    </source>
</evidence>
<feature type="domain" description="HAMP" evidence="10">
    <location>
        <begin position="186"/>
        <end position="242"/>
    </location>
</feature>
<proteinExistence type="predicted"/>
<name>A0A2K4MQJ1_9NEIS</name>
<organism evidence="11 12">
    <name type="scientific">Chromobacterium sinusclupearum</name>
    <dbReference type="NCBI Taxonomy" id="2077146"/>
    <lineage>
        <taxon>Bacteria</taxon>
        <taxon>Pseudomonadati</taxon>
        <taxon>Pseudomonadota</taxon>
        <taxon>Betaproteobacteria</taxon>
        <taxon>Neisseriales</taxon>
        <taxon>Chromobacteriaceae</taxon>
        <taxon>Chromobacterium</taxon>
    </lineage>
</organism>
<feature type="transmembrane region" description="Helical" evidence="8">
    <location>
        <begin position="15"/>
        <end position="37"/>
    </location>
</feature>
<keyword evidence="4" id="KW-0597">Phosphoprotein</keyword>
<dbReference type="Gene3D" id="3.30.450.40">
    <property type="match status" value="1"/>
</dbReference>
<dbReference type="Pfam" id="PF02518">
    <property type="entry name" value="HATPase_c"/>
    <property type="match status" value="1"/>
</dbReference>
<keyword evidence="8" id="KW-0812">Transmembrane</keyword>
<sequence>MKNGETGIRSLAGRLVLATLLFCLAFTFATVIVKTWLTWNNHVQAMQNQLNLINGIYQQTLNKAIWDLDRTSIEEHLRSSFQVPAVGRVTIKLINLNGESQKYYEAESFSLSKPGWQNTSWTPKIFSLLKHHDRTAGTTETIGSLEIEGDSRILIAELKSEIVNIISTQAIYSLLLAGFLMLIVNRYVTTHIRKIALHLDRFSPETLHQQIHLERRRTYQDELDKLVHGINTMQQNLSEYLQQKNKYEEELSTHRDHLSDLVHQRTADLHQANMALASSAETLRQLGDIGKALTASLDSKAICVALYQHLRELMPIDGFAVALLKFDANALELIYCIDDGQEKPTMLLPLEQTDSFLVNAFLAMEEVQLLDEHSIAQLDAASCDTTKAAMRQGVIHQLTAGRNCIGIAMALSHASDAFQQRELEIFRSIAAYAAIALTNAISYDMIKTARQHADKTLQDLQRAQGQLIQSEKMAVLGQLVAGVAHEINTPIGAIKSSSNNILDALELALSSLPSILMQLDASHLELFKRLLDGSKAQPVAFNSREERAISRQLADQLTQHGVDDARVKATMLVQLKAHDQYQDYLPLLVHPDSPAILNAAYNISSIIMNASNINMAVDRVGKIIFALKTFSRFDVDGEMHEHPLSESIETVLTIYQNKTKQNVEIIRNYQDIPNIKCQPDQLNQVWTNLISNSLQAMDYHGTLRLGIQKQGDYAVVSISDTGCGISDEIKERIFEPFFTTKPRGEGTGLGLDIVKKIIERHKGKIEVFSELGIETTFKVFLPYQQEAR</sequence>
<dbReference type="SUPFAM" id="SSF55874">
    <property type="entry name" value="ATPase domain of HSP90 chaperone/DNA topoisomerase II/histidine kinase"/>
    <property type="match status" value="1"/>
</dbReference>
<dbReference type="SUPFAM" id="SSF55781">
    <property type="entry name" value="GAF domain-like"/>
    <property type="match status" value="1"/>
</dbReference>
<evidence type="ECO:0000256" key="6">
    <source>
        <dbReference type="ARBA" id="ARBA00022777"/>
    </source>
</evidence>
<dbReference type="InterPro" id="IPR003660">
    <property type="entry name" value="HAMP_dom"/>
</dbReference>
<evidence type="ECO:0000259" key="9">
    <source>
        <dbReference type="PROSITE" id="PS50109"/>
    </source>
</evidence>
<dbReference type="InterPro" id="IPR005467">
    <property type="entry name" value="His_kinase_dom"/>
</dbReference>
<gene>
    <name evidence="11" type="ORF">C2134_07255</name>
</gene>
<evidence type="ECO:0000256" key="1">
    <source>
        <dbReference type="ARBA" id="ARBA00000085"/>
    </source>
</evidence>
<dbReference type="EMBL" id="PPTF01000022">
    <property type="protein sequence ID" value="POA99364.1"/>
    <property type="molecule type" value="Genomic_DNA"/>
</dbReference>
<feature type="transmembrane region" description="Helical" evidence="8">
    <location>
        <begin position="162"/>
        <end position="184"/>
    </location>
</feature>
<dbReference type="SUPFAM" id="SSF47384">
    <property type="entry name" value="Homodimeric domain of signal transducing histidine kinase"/>
    <property type="match status" value="1"/>
</dbReference>
<dbReference type="PANTHER" id="PTHR43065">
    <property type="entry name" value="SENSOR HISTIDINE KINASE"/>
    <property type="match status" value="1"/>
</dbReference>
<evidence type="ECO:0000259" key="10">
    <source>
        <dbReference type="PROSITE" id="PS50885"/>
    </source>
</evidence>
<comment type="catalytic activity">
    <reaction evidence="1">
        <text>ATP + protein L-histidine = ADP + protein N-phospho-L-histidine.</text>
        <dbReference type="EC" id="2.7.13.3"/>
    </reaction>
</comment>
<evidence type="ECO:0000313" key="12">
    <source>
        <dbReference type="Proteomes" id="UP000236416"/>
    </source>
</evidence>